<evidence type="ECO:0000313" key="5">
    <source>
        <dbReference type="Proteomes" id="UP000828390"/>
    </source>
</evidence>
<dbReference type="AlphaFoldDB" id="A0A9D4CWP7"/>
<dbReference type="PANTHER" id="PTHR18945">
    <property type="entry name" value="NEUROTRANSMITTER GATED ION CHANNEL"/>
    <property type="match status" value="1"/>
</dbReference>
<protein>
    <recommendedName>
        <fullName evidence="3">Neurotransmitter-gated ion-channel transmembrane domain-containing protein</fullName>
    </recommendedName>
</protein>
<feature type="transmembrane region" description="Helical" evidence="2">
    <location>
        <begin position="50"/>
        <end position="74"/>
    </location>
</feature>
<dbReference type="InterPro" id="IPR036719">
    <property type="entry name" value="Neuro-gated_channel_TM_sf"/>
</dbReference>
<dbReference type="InterPro" id="IPR006029">
    <property type="entry name" value="Neurotrans-gated_channel_TM"/>
</dbReference>
<dbReference type="Gene3D" id="1.20.58.390">
    <property type="entry name" value="Neurotransmitter-gated ion-channel transmembrane domain"/>
    <property type="match status" value="1"/>
</dbReference>
<evidence type="ECO:0000256" key="2">
    <source>
        <dbReference type="SAM" id="Phobius"/>
    </source>
</evidence>
<keyword evidence="2" id="KW-0812">Transmembrane</keyword>
<feature type="transmembrane region" description="Helical" evidence="2">
    <location>
        <begin position="81"/>
        <end position="102"/>
    </location>
</feature>
<dbReference type="GO" id="GO:0005230">
    <property type="term" value="F:extracellular ligand-gated monoatomic ion channel activity"/>
    <property type="evidence" value="ECO:0007669"/>
    <property type="project" value="InterPro"/>
</dbReference>
<organism evidence="4 5">
    <name type="scientific">Dreissena polymorpha</name>
    <name type="common">Zebra mussel</name>
    <name type="synonym">Mytilus polymorpha</name>
    <dbReference type="NCBI Taxonomy" id="45954"/>
    <lineage>
        <taxon>Eukaryota</taxon>
        <taxon>Metazoa</taxon>
        <taxon>Spiralia</taxon>
        <taxon>Lophotrochozoa</taxon>
        <taxon>Mollusca</taxon>
        <taxon>Bivalvia</taxon>
        <taxon>Autobranchia</taxon>
        <taxon>Heteroconchia</taxon>
        <taxon>Euheterodonta</taxon>
        <taxon>Imparidentia</taxon>
        <taxon>Neoheterodontei</taxon>
        <taxon>Myida</taxon>
        <taxon>Dreissenoidea</taxon>
        <taxon>Dreissenidae</taxon>
        <taxon>Dreissena</taxon>
    </lineage>
</organism>
<dbReference type="EMBL" id="JAIWYP010000011">
    <property type="protein sequence ID" value="KAH3734355.1"/>
    <property type="molecule type" value="Genomic_DNA"/>
</dbReference>
<dbReference type="Proteomes" id="UP000828390">
    <property type="component" value="Unassembled WGS sequence"/>
</dbReference>
<keyword evidence="5" id="KW-1185">Reference proteome</keyword>
<dbReference type="SUPFAM" id="SSF90112">
    <property type="entry name" value="Neurotransmitter-gated ion-channel transmembrane pore"/>
    <property type="match status" value="1"/>
</dbReference>
<comment type="caution">
    <text evidence="4">The sequence shown here is derived from an EMBL/GenBank/DDBJ whole genome shotgun (WGS) entry which is preliminary data.</text>
</comment>
<dbReference type="GO" id="GO:0004888">
    <property type="term" value="F:transmembrane signaling receptor activity"/>
    <property type="evidence" value="ECO:0007669"/>
    <property type="project" value="InterPro"/>
</dbReference>
<keyword evidence="2" id="KW-1133">Transmembrane helix</keyword>
<dbReference type="InterPro" id="IPR038050">
    <property type="entry name" value="Neuro_actylchol_rec"/>
</dbReference>
<dbReference type="GO" id="GO:0016020">
    <property type="term" value="C:membrane"/>
    <property type="evidence" value="ECO:0007669"/>
    <property type="project" value="UniProtKB-SubCell"/>
</dbReference>
<name>A0A9D4CWP7_DREPO</name>
<gene>
    <name evidence="4" type="ORF">DPMN_040794</name>
</gene>
<reference evidence="4" key="1">
    <citation type="journal article" date="2019" name="bioRxiv">
        <title>The Genome of the Zebra Mussel, Dreissena polymorpha: A Resource for Invasive Species Research.</title>
        <authorList>
            <person name="McCartney M.A."/>
            <person name="Auch B."/>
            <person name="Kono T."/>
            <person name="Mallez S."/>
            <person name="Zhang Y."/>
            <person name="Obille A."/>
            <person name="Becker A."/>
            <person name="Abrahante J.E."/>
            <person name="Garbe J."/>
            <person name="Badalamenti J.P."/>
            <person name="Herman A."/>
            <person name="Mangelson H."/>
            <person name="Liachko I."/>
            <person name="Sullivan S."/>
            <person name="Sone E.D."/>
            <person name="Koren S."/>
            <person name="Silverstein K.A.T."/>
            <person name="Beckman K.B."/>
            <person name="Gohl D.M."/>
        </authorList>
    </citation>
    <scope>NUCLEOTIDE SEQUENCE</scope>
    <source>
        <strain evidence="4">Duluth1</strain>
        <tissue evidence="4">Whole animal</tissue>
    </source>
</reference>
<evidence type="ECO:0000259" key="3">
    <source>
        <dbReference type="Pfam" id="PF02932"/>
    </source>
</evidence>
<accession>A0A9D4CWP7</accession>
<dbReference type="InterPro" id="IPR036734">
    <property type="entry name" value="Neur_chan_lig-bd_sf"/>
</dbReference>
<dbReference type="CDD" id="cd19051">
    <property type="entry name" value="LGIC_TM_cation"/>
    <property type="match status" value="1"/>
</dbReference>
<comment type="subcellular location">
    <subcellularLocation>
        <location evidence="1">Membrane</location>
        <topology evidence="1">Multi-pass membrane protein</topology>
    </subcellularLocation>
</comment>
<dbReference type="Gene3D" id="2.70.170.10">
    <property type="entry name" value="Neurotransmitter-gated ion-channel ligand-binding domain"/>
    <property type="match status" value="1"/>
</dbReference>
<keyword evidence="2" id="KW-0472">Membrane</keyword>
<dbReference type="Pfam" id="PF02932">
    <property type="entry name" value="Neur_chan_memb"/>
    <property type="match status" value="1"/>
</dbReference>
<reference evidence="4" key="2">
    <citation type="submission" date="2020-11" db="EMBL/GenBank/DDBJ databases">
        <authorList>
            <person name="McCartney M.A."/>
            <person name="Auch B."/>
            <person name="Kono T."/>
            <person name="Mallez S."/>
            <person name="Becker A."/>
            <person name="Gohl D.M."/>
            <person name="Silverstein K.A.T."/>
            <person name="Koren S."/>
            <person name="Bechman K.B."/>
            <person name="Herman A."/>
            <person name="Abrahante J.E."/>
            <person name="Garbe J."/>
        </authorList>
    </citation>
    <scope>NUCLEOTIDE SEQUENCE</scope>
    <source>
        <strain evidence="4">Duluth1</strain>
        <tissue evidence="4">Whole animal</tissue>
    </source>
</reference>
<proteinExistence type="predicted"/>
<evidence type="ECO:0000313" key="4">
    <source>
        <dbReference type="EMBL" id="KAH3734355.1"/>
    </source>
</evidence>
<evidence type="ECO:0000256" key="1">
    <source>
        <dbReference type="ARBA" id="ARBA00004141"/>
    </source>
</evidence>
<feature type="transmembrane region" description="Helical" evidence="2">
    <location>
        <begin position="108"/>
        <end position="131"/>
    </location>
</feature>
<sequence length="204" mass="23301">MKNESNGPNLDRYKPNSAWEIIDSSWNIAEDPNDYDSTIRFSLTIRRKPLYYIFSVIIPIMTLAILNFCIFLLLNESGEKAGYFVTVFLAFTVFLTIVSSSLPQNSDSVALISVFLIYSFDENVAIPRILVSLMRCLKRKSCSKESRIETTEQCTTERRMSDESSNGKVKYSRIEVVNFLALCSQNIFCNRKSILLVIENGFPL</sequence>
<dbReference type="InterPro" id="IPR006201">
    <property type="entry name" value="Neur_channel"/>
</dbReference>
<feature type="domain" description="Neurotransmitter-gated ion-channel transmembrane" evidence="3">
    <location>
        <begin position="56"/>
        <end position="120"/>
    </location>
</feature>